<dbReference type="PANTHER" id="PTHR43237:SF4">
    <property type="entry name" value="NADP-DEPENDENT MALIC ENZYME"/>
    <property type="match status" value="1"/>
</dbReference>
<comment type="catalytic activity">
    <reaction evidence="8">
        <text>oxaloacetate + H(+) = pyruvate + CO2</text>
        <dbReference type="Rhea" id="RHEA:15641"/>
        <dbReference type="ChEBI" id="CHEBI:15361"/>
        <dbReference type="ChEBI" id="CHEBI:15378"/>
        <dbReference type="ChEBI" id="CHEBI:16452"/>
        <dbReference type="ChEBI" id="CHEBI:16526"/>
        <dbReference type="EC" id="1.1.1.40"/>
    </reaction>
</comment>
<protein>
    <recommendedName>
        <fullName evidence="6">NADP-dependent malic enzyme</fullName>
        <ecNumber evidence="5">1.1.1.40</ecNumber>
    </recommendedName>
</protein>
<dbReference type="InterPro" id="IPR037062">
    <property type="entry name" value="Malic_N_dom_sf"/>
</dbReference>
<dbReference type="InterPro" id="IPR001891">
    <property type="entry name" value="Malic_OxRdtase"/>
</dbReference>
<dbReference type="KEGG" id="tee:Tel_14210"/>
<feature type="binding site" evidence="10">
    <location>
        <position position="286"/>
    </location>
    <ligand>
        <name>(S)-malate</name>
        <dbReference type="ChEBI" id="CHEBI:15589"/>
    </ligand>
</feature>
<dbReference type="Proteomes" id="UP000055136">
    <property type="component" value="Chromosome"/>
</dbReference>
<dbReference type="Gene3D" id="3.40.50.10380">
    <property type="entry name" value="Malic enzyme, N-terminal domain"/>
    <property type="match status" value="1"/>
</dbReference>
<dbReference type="STRING" id="1748243.Tel_14210"/>
<evidence type="ECO:0000256" key="6">
    <source>
        <dbReference type="ARBA" id="ARBA00040273"/>
    </source>
</evidence>
<evidence type="ECO:0000256" key="5">
    <source>
        <dbReference type="ARBA" id="ARBA00038964"/>
    </source>
</evidence>
<dbReference type="PANTHER" id="PTHR43237">
    <property type="entry name" value="NADP-DEPENDENT MALIC ENZYME"/>
    <property type="match status" value="1"/>
</dbReference>
<evidence type="ECO:0000313" key="15">
    <source>
        <dbReference type="Proteomes" id="UP000055136"/>
    </source>
</evidence>
<feature type="active site" description="Proton donor" evidence="9">
    <location>
        <position position="39"/>
    </location>
</feature>
<dbReference type="PROSITE" id="PS00331">
    <property type="entry name" value="MALIC_ENZYMES"/>
    <property type="match status" value="1"/>
</dbReference>
<dbReference type="InterPro" id="IPR045213">
    <property type="entry name" value="Malic_NAD-bd_bact_type"/>
</dbReference>
<feature type="binding site" evidence="11">
    <location>
        <position position="162"/>
    </location>
    <ligand>
        <name>a divalent metal cation</name>
        <dbReference type="ChEBI" id="CHEBI:60240"/>
    </ligand>
</feature>
<evidence type="ECO:0000256" key="7">
    <source>
        <dbReference type="ARBA" id="ARBA00050924"/>
    </source>
</evidence>
<keyword evidence="4" id="KW-0560">Oxidoreductase</keyword>
<evidence type="ECO:0000259" key="12">
    <source>
        <dbReference type="SMART" id="SM00919"/>
    </source>
</evidence>
<keyword evidence="3 11" id="KW-0479">Metal-binding</keyword>
<dbReference type="FunFam" id="3.40.50.720:FF:000095">
    <property type="entry name" value="NADP-dependent malic enzyme"/>
    <property type="match status" value="1"/>
</dbReference>
<evidence type="ECO:0000313" key="14">
    <source>
        <dbReference type="EMBL" id="ALP54198.1"/>
    </source>
</evidence>
<comment type="cofactor">
    <cofactor evidence="1">
        <name>Mn(2+)</name>
        <dbReference type="ChEBI" id="CHEBI:29035"/>
    </cofactor>
</comment>
<name>A0A0S2TG98_9GAMM</name>
<evidence type="ECO:0000259" key="13">
    <source>
        <dbReference type="SMART" id="SM01274"/>
    </source>
</evidence>
<dbReference type="SMART" id="SM00919">
    <property type="entry name" value="Malic_M"/>
    <property type="match status" value="1"/>
</dbReference>
<dbReference type="InterPro" id="IPR015884">
    <property type="entry name" value="Malic_enzyme_CS"/>
</dbReference>
<evidence type="ECO:0000256" key="10">
    <source>
        <dbReference type="PIRSR" id="PIRSR000106-2"/>
    </source>
</evidence>
<dbReference type="GO" id="GO:0004473">
    <property type="term" value="F:malate dehydrogenase (decarboxylating) (NADP+) activity"/>
    <property type="evidence" value="ECO:0007669"/>
    <property type="project" value="UniProtKB-EC"/>
</dbReference>
<dbReference type="GO" id="GO:0046872">
    <property type="term" value="F:metal ion binding"/>
    <property type="evidence" value="ECO:0007669"/>
    <property type="project" value="UniProtKB-KW"/>
</dbReference>
<dbReference type="Gene3D" id="3.40.50.720">
    <property type="entry name" value="NAD(P)-binding Rossmann-like Domain"/>
    <property type="match status" value="1"/>
</dbReference>
<dbReference type="SUPFAM" id="SSF53223">
    <property type="entry name" value="Aminoacid dehydrogenase-like, N-terminal domain"/>
    <property type="match status" value="1"/>
</dbReference>
<comment type="cofactor">
    <cofactor evidence="11">
        <name>Mg(2+)</name>
        <dbReference type="ChEBI" id="CHEBI:18420"/>
    </cofactor>
    <cofactor evidence="11">
        <name>Mn(2+)</name>
        <dbReference type="ChEBI" id="CHEBI:29035"/>
    </cofactor>
    <text evidence="11">Divalent metal cations. Prefers magnesium or manganese.</text>
</comment>
<organism evidence="14 15">
    <name type="scientific">Candidatus Tenderia electrophaga</name>
    <dbReference type="NCBI Taxonomy" id="1748243"/>
    <lineage>
        <taxon>Bacteria</taxon>
        <taxon>Pseudomonadati</taxon>
        <taxon>Pseudomonadota</taxon>
        <taxon>Gammaproteobacteria</taxon>
        <taxon>Candidatus Tenderiales</taxon>
        <taxon>Candidatus Tenderiaceae</taxon>
        <taxon>Candidatus Tenderia</taxon>
    </lineage>
</organism>
<dbReference type="SUPFAM" id="SSF51735">
    <property type="entry name" value="NAD(P)-binding Rossmann-fold domains"/>
    <property type="match status" value="1"/>
</dbReference>
<feature type="binding site" evidence="11">
    <location>
        <position position="137"/>
    </location>
    <ligand>
        <name>a divalent metal cation</name>
        <dbReference type="ChEBI" id="CHEBI:60240"/>
    </ligand>
</feature>
<dbReference type="FunFam" id="3.40.50.10380:FF:000003">
    <property type="entry name" value="NADP-dependent malic enzyme"/>
    <property type="match status" value="1"/>
</dbReference>
<dbReference type="EMBL" id="CP013099">
    <property type="protein sequence ID" value="ALP54198.1"/>
    <property type="molecule type" value="Genomic_DNA"/>
</dbReference>
<comment type="catalytic activity">
    <reaction evidence="7">
        <text>(S)-malate + NADP(+) = pyruvate + CO2 + NADPH</text>
        <dbReference type="Rhea" id="RHEA:18253"/>
        <dbReference type="ChEBI" id="CHEBI:15361"/>
        <dbReference type="ChEBI" id="CHEBI:15589"/>
        <dbReference type="ChEBI" id="CHEBI:16526"/>
        <dbReference type="ChEBI" id="CHEBI:57783"/>
        <dbReference type="ChEBI" id="CHEBI:58349"/>
        <dbReference type="EC" id="1.1.1.40"/>
    </reaction>
</comment>
<evidence type="ECO:0000256" key="8">
    <source>
        <dbReference type="ARBA" id="ARBA00051384"/>
    </source>
</evidence>
<reference evidence="14" key="1">
    <citation type="submission" date="2015-10" db="EMBL/GenBank/DDBJ databases">
        <title>Description of Candidatus Tenderia electrophaga gen. nov, sp. nov., an Uncultivated Electroautotroph from a Biocathode Enrichment.</title>
        <authorList>
            <person name="Eddie B.J."/>
            <person name="Malanoski A.P."/>
            <person name="Wang Z."/>
            <person name="Hall R.J."/>
            <person name="Oh S.D."/>
            <person name="Heiner C."/>
            <person name="Lin B."/>
            <person name="Strycharz-Glaven S.M."/>
        </authorList>
    </citation>
    <scope>NUCLEOTIDE SEQUENCE [LARGE SCALE GENOMIC DNA]</scope>
    <source>
        <strain evidence="14">NRL1</strain>
    </source>
</reference>
<sequence>MSEELRQRALKYHAEPRPGKIATAITKPCEDQQALSLAYTPGVAAPVREIAADAHNAYRYTNKGNLVAVITDGTAVLGLGNVGTLAGKPVMEGKAVLFKRFADVDVFDIEVDSDTPEQFIETVARIAPTFGGINLEDIAAPHCFVIEEALIERLNIPVFHDDQHGTAIIIAAGLLNAIELQGKRLEDAKIVCLGAGAAGIASMRLLLTLGMAKENLTLVDRKGVVHSGRDDLNVYKREFARGTEQRSLADAMAGADVFIGVSGPDLLTTEMLKSMADKPVVFALSNPDPEIRPETALAARDDLIMATGRSDYPNQVNNVLGFPFIFRGALDVQARRINTEMQVAAVHALRDLAREPVPQAVLDGYGINNLSYGPSYIIPKPIDHRLIDRIPPAVAKAAVDSGVARQPYPAHYPKL</sequence>
<dbReference type="SMART" id="SM01274">
    <property type="entry name" value="malic"/>
    <property type="match status" value="1"/>
</dbReference>
<feature type="domain" description="Malic enzyme N-terminal" evidence="13">
    <location>
        <begin position="18"/>
        <end position="151"/>
    </location>
</feature>
<dbReference type="InterPro" id="IPR051674">
    <property type="entry name" value="Malate_Decarboxylase"/>
</dbReference>
<comment type="similarity">
    <text evidence="2">Belongs to the malic enzymes family.</text>
</comment>
<dbReference type="InterPro" id="IPR012302">
    <property type="entry name" value="Malic_NAD-bd"/>
</dbReference>
<feature type="active site" description="Proton acceptor" evidence="9">
    <location>
        <position position="94"/>
    </location>
</feature>
<dbReference type="GO" id="GO:0051287">
    <property type="term" value="F:NAD binding"/>
    <property type="evidence" value="ECO:0007669"/>
    <property type="project" value="InterPro"/>
</dbReference>
<gene>
    <name evidence="14" type="ORF">Tel_14210</name>
</gene>
<dbReference type="InterPro" id="IPR036291">
    <property type="entry name" value="NAD(P)-bd_dom_sf"/>
</dbReference>
<evidence type="ECO:0000256" key="2">
    <source>
        <dbReference type="ARBA" id="ARBA00008785"/>
    </source>
</evidence>
<evidence type="ECO:0000256" key="3">
    <source>
        <dbReference type="ARBA" id="ARBA00022723"/>
    </source>
</evidence>
<dbReference type="EC" id="1.1.1.40" evidence="5"/>
<evidence type="ECO:0000256" key="1">
    <source>
        <dbReference type="ARBA" id="ARBA00001936"/>
    </source>
</evidence>
<feature type="domain" description="Malic enzyme NAD-binding" evidence="12">
    <location>
        <begin position="163"/>
        <end position="399"/>
    </location>
</feature>
<evidence type="ECO:0000256" key="9">
    <source>
        <dbReference type="PIRSR" id="PIRSR000106-1"/>
    </source>
</evidence>
<feature type="binding site" evidence="10">
    <location>
        <position position="317"/>
    </location>
    <ligand>
        <name>(S)-malate</name>
        <dbReference type="ChEBI" id="CHEBI:15589"/>
    </ligand>
</feature>
<dbReference type="CDD" id="cd05311">
    <property type="entry name" value="NAD_bind_2_malic_enz"/>
    <property type="match status" value="1"/>
</dbReference>
<evidence type="ECO:0000256" key="11">
    <source>
        <dbReference type="PIRSR" id="PIRSR000106-3"/>
    </source>
</evidence>
<feature type="binding site" evidence="11">
    <location>
        <position position="136"/>
    </location>
    <ligand>
        <name>a divalent metal cation</name>
        <dbReference type="ChEBI" id="CHEBI:60240"/>
    </ligand>
</feature>
<keyword evidence="15" id="KW-1185">Reference proteome</keyword>
<proteinExistence type="inferred from homology"/>
<dbReference type="PIRSF" id="PIRSF000106">
    <property type="entry name" value="ME"/>
    <property type="match status" value="1"/>
</dbReference>
<dbReference type="Pfam" id="PF00390">
    <property type="entry name" value="malic"/>
    <property type="match status" value="1"/>
</dbReference>
<dbReference type="InterPro" id="IPR046346">
    <property type="entry name" value="Aminoacid_DH-like_N_sf"/>
</dbReference>
<dbReference type="Pfam" id="PF03949">
    <property type="entry name" value="Malic_M"/>
    <property type="match status" value="1"/>
</dbReference>
<evidence type="ECO:0000256" key="4">
    <source>
        <dbReference type="ARBA" id="ARBA00023002"/>
    </source>
</evidence>
<accession>A0A0S2TG98</accession>
<dbReference type="AlphaFoldDB" id="A0A0S2TG98"/>
<dbReference type="InterPro" id="IPR012301">
    <property type="entry name" value="Malic_N_dom"/>
</dbReference>